<organism evidence="3 4">
    <name type="scientific">Tenggerimyces flavus</name>
    <dbReference type="NCBI Taxonomy" id="1708749"/>
    <lineage>
        <taxon>Bacteria</taxon>
        <taxon>Bacillati</taxon>
        <taxon>Actinomycetota</taxon>
        <taxon>Actinomycetes</taxon>
        <taxon>Propionibacteriales</taxon>
        <taxon>Nocardioidaceae</taxon>
        <taxon>Tenggerimyces</taxon>
    </lineage>
</organism>
<dbReference type="PRINTS" id="PR00407">
    <property type="entry name" value="EUMOPTERIN"/>
</dbReference>
<comment type="caution">
    <text evidence="3">The sequence shown here is derived from an EMBL/GenBank/DDBJ whole genome shotgun (WGS) entry which is preliminary data.</text>
</comment>
<keyword evidence="4" id="KW-1185">Reference proteome</keyword>
<dbReference type="PANTHER" id="PTHR43032">
    <property type="entry name" value="PROTEIN-METHIONINE-SULFOXIDE REDUCTASE"/>
    <property type="match status" value="1"/>
</dbReference>
<feature type="transmembrane region" description="Helical" evidence="1">
    <location>
        <begin position="34"/>
        <end position="61"/>
    </location>
</feature>
<dbReference type="EMBL" id="JBHRZH010000050">
    <property type="protein sequence ID" value="MFC3766233.1"/>
    <property type="molecule type" value="Genomic_DNA"/>
</dbReference>
<dbReference type="InterPro" id="IPR036374">
    <property type="entry name" value="OxRdtase_Mopterin-bd_sf"/>
</dbReference>
<evidence type="ECO:0000313" key="3">
    <source>
        <dbReference type="EMBL" id="MFC3766233.1"/>
    </source>
</evidence>
<dbReference type="SUPFAM" id="SSF56524">
    <property type="entry name" value="Oxidoreductase molybdopterin-binding domain"/>
    <property type="match status" value="1"/>
</dbReference>
<feature type="transmembrane region" description="Helical" evidence="1">
    <location>
        <begin position="240"/>
        <end position="260"/>
    </location>
</feature>
<evidence type="ECO:0000259" key="2">
    <source>
        <dbReference type="Pfam" id="PF00174"/>
    </source>
</evidence>
<reference evidence="4" key="1">
    <citation type="journal article" date="2019" name="Int. J. Syst. Evol. Microbiol.">
        <title>The Global Catalogue of Microorganisms (GCM) 10K type strain sequencing project: providing services to taxonomists for standard genome sequencing and annotation.</title>
        <authorList>
            <consortium name="The Broad Institute Genomics Platform"/>
            <consortium name="The Broad Institute Genome Sequencing Center for Infectious Disease"/>
            <person name="Wu L."/>
            <person name="Ma J."/>
        </authorList>
    </citation>
    <scope>NUCLEOTIDE SEQUENCE [LARGE SCALE GENOMIC DNA]</scope>
    <source>
        <strain evidence="4">CGMCC 4.7241</strain>
    </source>
</reference>
<dbReference type="Gene3D" id="3.90.420.10">
    <property type="entry name" value="Oxidoreductase, molybdopterin-binding domain"/>
    <property type="match status" value="1"/>
</dbReference>
<evidence type="ECO:0000313" key="4">
    <source>
        <dbReference type="Proteomes" id="UP001595699"/>
    </source>
</evidence>
<dbReference type="InterPro" id="IPR000572">
    <property type="entry name" value="OxRdtase_Mopterin-bd_dom"/>
</dbReference>
<dbReference type="RefSeq" id="WP_205117549.1">
    <property type="nucleotide sequence ID" value="NZ_JAFBCM010000001.1"/>
</dbReference>
<name>A0ABV7YMH8_9ACTN</name>
<dbReference type="Proteomes" id="UP001595699">
    <property type="component" value="Unassembled WGS sequence"/>
</dbReference>
<feature type="domain" description="Oxidoreductase molybdopterin-binding" evidence="2">
    <location>
        <begin position="302"/>
        <end position="434"/>
    </location>
</feature>
<evidence type="ECO:0000256" key="1">
    <source>
        <dbReference type="SAM" id="Phobius"/>
    </source>
</evidence>
<dbReference type="PANTHER" id="PTHR43032:SF2">
    <property type="entry name" value="BLL0505 PROTEIN"/>
    <property type="match status" value="1"/>
</dbReference>
<keyword evidence="1" id="KW-0472">Membrane</keyword>
<dbReference type="Pfam" id="PF00174">
    <property type="entry name" value="Oxidored_molyb"/>
    <property type="match status" value="1"/>
</dbReference>
<keyword evidence="1" id="KW-0812">Transmembrane</keyword>
<feature type="transmembrane region" description="Helical" evidence="1">
    <location>
        <begin position="100"/>
        <end position="120"/>
    </location>
</feature>
<accession>A0ABV7YMH8</accession>
<sequence>MRTPPLPPKVAELLRQPPGPFQPSFWRSPLRGPWLTSILGMILLVGLAIVFLTGLLSYAAYNPRLGGPYNDLTPGKGILGFYLFTWPTRPAWLYQLTQGLHVLVGIALVPVLVAKLWSVIPKLFAWPPVDSPAQAVERGSLLLVVGGGIFEFATGIINVQYWYEFPAGFYTAHFYGAWIFLAGLTVHVVVRFGRMMRALRGTRLRDVLRTNVDDTRAEPADQQGLATPNPAPATMSRRGVLALIAGSSFLLLLVSAGQTLGGPFRRLALLVPRGGTEGRTTNDFQVNKTAASRGVTAAMAGPSWRLTLNGVRAVELSRDDLLAMPQHTERLPLACVEGWSTTQNWTGVRLRDLAELTGALDTAGTVLVESLQARGAFRSVRLARNQLLDERSLLVLRVNGADISMDHGFPARIIVPNNPGVHNTKWVTRMTFERAR</sequence>
<proteinExistence type="predicted"/>
<feature type="transmembrane region" description="Helical" evidence="1">
    <location>
        <begin position="175"/>
        <end position="193"/>
    </location>
</feature>
<dbReference type="InterPro" id="IPR008335">
    <property type="entry name" value="Mopterin_OxRdtase_euk"/>
</dbReference>
<feature type="transmembrane region" description="Helical" evidence="1">
    <location>
        <begin position="141"/>
        <end position="163"/>
    </location>
</feature>
<protein>
    <submittedName>
        <fullName evidence="3">Molybdopterin-dependent oxidoreductase</fullName>
    </submittedName>
</protein>
<gene>
    <name evidence="3" type="ORF">ACFOUW_35770</name>
</gene>
<dbReference type="CDD" id="cd00321">
    <property type="entry name" value="SO_family_Moco"/>
    <property type="match status" value="1"/>
</dbReference>
<keyword evidence="1" id="KW-1133">Transmembrane helix</keyword>